<dbReference type="PANTHER" id="PTHR45663:SF11">
    <property type="entry name" value="GEO12009P1"/>
    <property type="match status" value="1"/>
</dbReference>
<feature type="disulfide bond" description="Redox-active" evidence="9">
    <location>
        <begin position="33"/>
        <end position="36"/>
    </location>
</feature>
<gene>
    <name evidence="11" type="ORF">A2074_02195</name>
</gene>
<dbReference type="Pfam" id="PF00085">
    <property type="entry name" value="Thioredoxin"/>
    <property type="match status" value="1"/>
</dbReference>
<reference evidence="11 12" key="1">
    <citation type="journal article" date="2016" name="Nat. Commun.">
        <title>Thousands of microbial genomes shed light on interconnected biogeochemical processes in an aquifer system.</title>
        <authorList>
            <person name="Anantharaman K."/>
            <person name="Brown C.T."/>
            <person name="Hug L.A."/>
            <person name="Sharon I."/>
            <person name="Castelle C.J."/>
            <person name="Probst A.J."/>
            <person name="Thomas B.C."/>
            <person name="Singh A."/>
            <person name="Wilkins M.J."/>
            <person name="Karaoz U."/>
            <person name="Brodie E.L."/>
            <person name="Williams K.H."/>
            <person name="Hubbard S.S."/>
            <person name="Banfield J.F."/>
        </authorList>
    </citation>
    <scope>NUCLEOTIDE SEQUENCE [LARGE SCALE GENOMIC DNA]</scope>
</reference>
<feature type="active site" description="Nucleophile" evidence="8">
    <location>
        <position position="36"/>
    </location>
</feature>
<protein>
    <recommendedName>
        <fullName evidence="6 7">Thioredoxin</fullName>
    </recommendedName>
</protein>
<dbReference type="InterPro" id="IPR013766">
    <property type="entry name" value="Thioredoxin_domain"/>
</dbReference>
<evidence type="ECO:0000256" key="6">
    <source>
        <dbReference type="NCBIfam" id="TIGR01068"/>
    </source>
</evidence>
<dbReference type="InterPro" id="IPR017937">
    <property type="entry name" value="Thioredoxin_CS"/>
</dbReference>
<evidence type="ECO:0000313" key="12">
    <source>
        <dbReference type="Proteomes" id="UP000178086"/>
    </source>
</evidence>
<evidence type="ECO:0000256" key="2">
    <source>
        <dbReference type="ARBA" id="ARBA00022448"/>
    </source>
</evidence>
<evidence type="ECO:0000256" key="7">
    <source>
        <dbReference type="PIRNR" id="PIRNR000077"/>
    </source>
</evidence>
<evidence type="ECO:0000256" key="9">
    <source>
        <dbReference type="PIRSR" id="PIRSR000077-4"/>
    </source>
</evidence>
<dbReference type="SUPFAM" id="SSF52833">
    <property type="entry name" value="Thioredoxin-like"/>
    <property type="match status" value="1"/>
</dbReference>
<feature type="active site" description="Nucleophile" evidence="8">
    <location>
        <position position="33"/>
    </location>
</feature>
<dbReference type="EMBL" id="MELI01000034">
    <property type="protein sequence ID" value="OFW34739.1"/>
    <property type="molecule type" value="Genomic_DNA"/>
</dbReference>
<evidence type="ECO:0000259" key="10">
    <source>
        <dbReference type="PROSITE" id="PS51352"/>
    </source>
</evidence>
<dbReference type="InterPro" id="IPR036249">
    <property type="entry name" value="Thioredoxin-like_sf"/>
</dbReference>
<evidence type="ECO:0000256" key="5">
    <source>
        <dbReference type="ARBA" id="ARBA00023284"/>
    </source>
</evidence>
<dbReference type="PANTHER" id="PTHR45663">
    <property type="entry name" value="GEO12009P1"/>
    <property type="match status" value="1"/>
</dbReference>
<dbReference type="CDD" id="cd02947">
    <property type="entry name" value="TRX_family"/>
    <property type="match status" value="1"/>
</dbReference>
<keyword evidence="3" id="KW-0249">Electron transport</keyword>
<dbReference type="PRINTS" id="PR00421">
    <property type="entry name" value="THIOREDOXIN"/>
</dbReference>
<feature type="domain" description="Thioredoxin" evidence="10">
    <location>
        <begin position="1"/>
        <end position="109"/>
    </location>
</feature>
<dbReference type="PROSITE" id="PS00194">
    <property type="entry name" value="THIOREDOXIN_1"/>
    <property type="match status" value="1"/>
</dbReference>
<keyword evidence="2" id="KW-0813">Transport</keyword>
<dbReference type="FunFam" id="3.40.30.10:FF:000001">
    <property type="entry name" value="Thioredoxin"/>
    <property type="match status" value="1"/>
</dbReference>
<dbReference type="AlphaFoldDB" id="A0A1F2UP39"/>
<dbReference type="PIRSF" id="PIRSF000077">
    <property type="entry name" value="Thioredoxin"/>
    <property type="match status" value="1"/>
</dbReference>
<evidence type="ECO:0000256" key="1">
    <source>
        <dbReference type="ARBA" id="ARBA00008987"/>
    </source>
</evidence>
<keyword evidence="4 9" id="KW-1015">Disulfide bond</keyword>
<evidence type="ECO:0000256" key="3">
    <source>
        <dbReference type="ARBA" id="ARBA00022982"/>
    </source>
</evidence>
<dbReference type="Proteomes" id="UP000178086">
    <property type="component" value="Unassembled WGS sequence"/>
</dbReference>
<dbReference type="GO" id="GO:0045454">
    <property type="term" value="P:cell redox homeostasis"/>
    <property type="evidence" value="ECO:0007669"/>
    <property type="project" value="TreeGrafter"/>
</dbReference>
<proteinExistence type="inferred from homology"/>
<evidence type="ECO:0000313" key="11">
    <source>
        <dbReference type="EMBL" id="OFW34739.1"/>
    </source>
</evidence>
<dbReference type="Gene3D" id="3.40.30.10">
    <property type="entry name" value="Glutaredoxin"/>
    <property type="match status" value="1"/>
</dbReference>
<dbReference type="NCBIfam" id="TIGR01068">
    <property type="entry name" value="thioredoxin"/>
    <property type="match status" value="1"/>
</dbReference>
<accession>A0A1F2UP39</accession>
<name>A0A1F2UP39_9ACTN</name>
<evidence type="ECO:0000256" key="8">
    <source>
        <dbReference type="PIRSR" id="PIRSR000077-1"/>
    </source>
</evidence>
<dbReference type="InterPro" id="IPR005746">
    <property type="entry name" value="Thioredoxin"/>
</dbReference>
<comment type="caution">
    <text evidence="11">The sequence shown here is derived from an EMBL/GenBank/DDBJ whole genome shotgun (WGS) entry which is preliminary data.</text>
</comment>
<feature type="site" description="Deprotonates C-terminal active site Cys" evidence="8">
    <location>
        <position position="27"/>
    </location>
</feature>
<dbReference type="GO" id="GO:0015035">
    <property type="term" value="F:protein-disulfide reductase activity"/>
    <property type="evidence" value="ECO:0007669"/>
    <property type="project" value="UniProtKB-UniRule"/>
</dbReference>
<comment type="similarity">
    <text evidence="1 7">Belongs to the thioredoxin family.</text>
</comment>
<keyword evidence="5 9" id="KW-0676">Redox-active center</keyword>
<organism evidence="11 12">
    <name type="scientific">Candidatus Aquicultor primus</name>
    <dbReference type="NCBI Taxonomy" id="1797195"/>
    <lineage>
        <taxon>Bacteria</taxon>
        <taxon>Bacillati</taxon>
        <taxon>Actinomycetota</taxon>
        <taxon>Candidatus Aquicultoria</taxon>
        <taxon>Candidatus Aquicultorales</taxon>
        <taxon>Candidatus Aquicultoraceae</taxon>
        <taxon>Candidatus Aquicultor</taxon>
    </lineage>
</organism>
<evidence type="ECO:0000256" key="4">
    <source>
        <dbReference type="ARBA" id="ARBA00023157"/>
    </source>
</evidence>
<feature type="site" description="Contributes to redox potential value" evidence="8">
    <location>
        <position position="34"/>
    </location>
</feature>
<dbReference type="GO" id="GO:0005829">
    <property type="term" value="C:cytosol"/>
    <property type="evidence" value="ECO:0007669"/>
    <property type="project" value="TreeGrafter"/>
</dbReference>
<sequence length="109" mass="12379">MGENVVEVSEQTWDAEIVGSNKPVLVDFWAQWCAPCRIVAPVIEELAGEFSEKVKFAKLNVDDNPRIAGQFQVMSIPTFILFEKGEAKRRFMGAMPKERFVDELSEWLG</sequence>
<dbReference type="PROSITE" id="PS51352">
    <property type="entry name" value="THIOREDOXIN_2"/>
    <property type="match status" value="1"/>
</dbReference>
<feature type="site" description="Contributes to redox potential value" evidence="8">
    <location>
        <position position="35"/>
    </location>
</feature>